<sequence>MRIPVINGYEATKQIKSTTKGQATVIIALTASTLEEERAVALSSGCDDFVRKPFREQIILEKIAQHLGVSYVYEPEVLTASTVSEAVLTELNSTVLAQLSLEWLTQVHHAAKAVNAKQLLKLIDQLPPIKPLLSMLCELKSIDLHLKKL</sequence>
<evidence type="ECO:0000313" key="6">
    <source>
        <dbReference type="Proteomes" id="UP000184550"/>
    </source>
</evidence>
<evidence type="ECO:0000256" key="1">
    <source>
        <dbReference type="ARBA" id="ARBA00022553"/>
    </source>
</evidence>
<keyword evidence="6" id="KW-1185">Reference proteome</keyword>
<accession>A0A7Z9BR92</accession>
<dbReference type="GO" id="GO:0016301">
    <property type="term" value="F:kinase activity"/>
    <property type="evidence" value="ECO:0007669"/>
    <property type="project" value="UniProtKB-KW"/>
</dbReference>
<proteinExistence type="predicted"/>
<organism evidence="5 6">
    <name type="scientific">Planktothrix serta PCC 8927</name>
    <dbReference type="NCBI Taxonomy" id="671068"/>
    <lineage>
        <taxon>Bacteria</taxon>
        <taxon>Bacillati</taxon>
        <taxon>Cyanobacteriota</taxon>
        <taxon>Cyanophyceae</taxon>
        <taxon>Oscillatoriophycideae</taxon>
        <taxon>Oscillatoriales</taxon>
        <taxon>Microcoleaceae</taxon>
        <taxon>Planktothrix</taxon>
    </lineage>
</organism>
<protein>
    <submittedName>
        <fullName evidence="5">Sensory transduction histidine kinase</fullName>
    </submittedName>
</protein>
<evidence type="ECO:0000256" key="2">
    <source>
        <dbReference type="ARBA" id="ARBA00023012"/>
    </source>
</evidence>
<evidence type="ECO:0000256" key="3">
    <source>
        <dbReference type="PROSITE-ProRule" id="PRU00169"/>
    </source>
</evidence>
<reference evidence="5" key="1">
    <citation type="submission" date="2019-10" db="EMBL/GenBank/DDBJ databases">
        <authorList>
            <consortium name="Genoscope - CEA"/>
            <person name="William W."/>
        </authorList>
    </citation>
    <scope>NUCLEOTIDE SEQUENCE [LARGE SCALE GENOMIC DNA]</scope>
    <source>
        <strain evidence="5">BBR_PRJEB10992</strain>
    </source>
</reference>
<gene>
    <name evidence="5" type="ORF">PL8927_610076</name>
</gene>
<dbReference type="SUPFAM" id="SSF52172">
    <property type="entry name" value="CheY-like"/>
    <property type="match status" value="1"/>
</dbReference>
<dbReference type="PANTHER" id="PTHR45339:SF1">
    <property type="entry name" value="HYBRID SIGNAL TRANSDUCTION HISTIDINE KINASE J"/>
    <property type="match status" value="1"/>
</dbReference>
<keyword evidence="5" id="KW-0808">Transferase</keyword>
<evidence type="ECO:0000313" key="5">
    <source>
        <dbReference type="EMBL" id="VXD18946.1"/>
    </source>
</evidence>
<dbReference type="Proteomes" id="UP000184550">
    <property type="component" value="Unassembled WGS sequence"/>
</dbReference>
<comment type="caution">
    <text evidence="3">Lacks conserved residue(s) required for the propagation of feature annotation.</text>
</comment>
<dbReference type="PANTHER" id="PTHR45339">
    <property type="entry name" value="HYBRID SIGNAL TRANSDUCTION HISTIDINE KINASE J"/>
    <property type="match status" value="1"/>
</dbReference>
<feature type="domain" description="Response regulatory" evidence="4">
    <location>
        <begin position="1"/>
        <end position="67"/>
    </location>
</feature>
<evidence type="ECO:0000259" key="4">
    <source>
        <dbReference type="PROSITE" id="PS50110"/>
    </source>
</evidence>
<name>A0A7Z9BR92_9CYAN</name>
<keyword evidence="1" id="KW-0597">Phosphoprotein</keyword>
<keyword evidence="5" id="KW-0418">Kinase</keyword>
<dbReference type="GO" id="GO:0000160">
    <property type="term" value="P:phosphorelay signal transduction system"/>
    <property type="evidence" value="ECO:0007669"/>
    <property type="project" value="UniProtKB-KW"/>
</dbReference>
<dbReference type="Gene3D" id="3.40.50.2300">
    <property type="match status" value="1"/>
</dbReference>
<comment type="caution">
    <text evidence="5">The sequence shown here is derived from an EMBL/GenBank/DDBJ whole genome shotgun (WGS) entry which is preliminary data.</text>
</comment>
<dbReference type="InterPro" id="IPR011006">
    <property type="entry name" value="CheY-like_superfamily"/>
</dbReference>
<dbReference type="PROSITE" id="PS50110">
    <property type="entry name" value="RESPONSE_REGULATORY"/>
    <property type="match status" value="1"/>
</dbReference>
<dbReference type="AlphaFoldDB" id="A0A7Z9BR92"/>
<dbReference type="EMBL" id="CZCU02000137">
    <property type="protein sequence ID" value="VXD18946.1"/>
    <property type="molecule type" value="Genomic_DNA"/>
</dbReference>
<keyword evidence="2" id="KW-0902">Two-component regulatory system</keyword>
<dbReference type="InterPro" id="IPR001789">
    <property type="entry name" value="Sig_transdc_resp-reg_receiver"/>
</dbReference>
<dbReference type="Pfam" id="PF00072">
    <property type="entry name" value="Response_reg"/>
    <property type="match status" value="1"/>
</dbReference>